<dbReference type="PATRIC" id="fig|219572.3.peg.2381"/>
<accession>A0A172YZI5</accession>
<dbReference type="InterPro" id="IPR000477">
    <property type="entry name" value="RT_dom"/>
</dbReference>
<dbReference type="PANTHER" id="PTHR34047">
    <property type="entry name" value="NUCLEAR INTRON MATURASE 1, MITOCHONDRIAL-RELATED"/>
    <property type="match status" value="1"/>
</dbReference>
<dbReference type="PROSITE" id="PS50878">
    <property type="entry name" value="RT_POL"/>
    <property type="match status" value="1"/>
</dbReference>
<dbReference type="EMBL" id="CP015600">
    <property type="protein sequence ID" value="ANF85725.1"/>
    <property type="molecule type" value="Genomic_DNA"/>
</dbReference>
<evidence type="ECO:0000313" key="3">
    <source>
        <dbReference type="EMBL" id="ANF85725.1"/>
    </source>
</evidence>
<dbReference type="InterPro" id="IPR051083">
    <property type="entry name" value="GrpII_Intron_Splice-Mob/Def"/>
</dbReference>
<dbReference type="STRING" id="219572.A7J50_2317"/>
<dbReference type="RefSeq" id="WP_064451908.1">
    <property type="nucleotide sequence ID" value="NZ_CP015600.1"/>
</dbReference>
<dbReference type="Pfam" id="PF00078">
    <property type="entry name" value="RVT_1"/>
    <property type="match status" value="1"/>
</dbReference>
<feature type="domain" description="Reverse transcriptase" evidence="2">
    <location>
        <begin position="1"/>
        <end position="290"/>
    </location>
</feature>
<gene>
    <name evidence="3" type="ORF">A7J50_2317</name>
</gene>
<name>A0A172YZI5_9PSED</name>
<dbReference type="AlphaFoldDB" id="A0A172YZI5"/>
<dbReference type="CDD" id="cd01646">
    <property type="entry name" value="RT_Bac_retron_I"/>
    <property type="match status" value="1"/>
</dbReference>
<sequence length="542" mass="60805">MSEVTLEHFLRAAADIGAHGDNDTLPFDVDTNFVSAKQNELAEVAFGFSEELRKDSVSNSKNKIAALTVFSERLLVATGASGFRVTTKLHPFWSIYFNGLGVAIADQLEQRRDQRTFSYRFQAEGGSELFDRGSSWRVFREATSKEAALAPKGTVVVQTDISSFYEHISHHYLENLIDDLFPDGRVGNQITALLSKFSAGRSFGLPVGGQCSRILAELFLNSVDHRMTHDGLRWHRYVDDYVLIADSNSAAYAGLAFLSHALADYGITLNKSKTIMMTAKHYEEYVTTQLGGDDTNAGILRHIDLHYDPYSDNPEGDYESLKMTVENLDVQKLLGNELQKSLPDNFLITQIGRTLKFHSPVVALQLATTLLEPNNLHAFRASWSTIMRGVANLRAGAEYEEIHSNLDAVIDRVAVHSAHLLQAEASLLHYLRVLKFAQTPARAAFVQSTYKYNSSHTVKRACIDCWRLWKDRSGFSSVSSRWSEINAECQRLTWLAAESFGDQGDGLRRQIGPSLEQSWRLGIERQDRPTFAGLYRSWCDDN</sequence>
<dbReference type="GO" id="GO:0003964">
    <property type="term" value="F:RNA-directed DNA polymerase activity"/>
    <property type="evidence" value="ECO:0007669"/>
    <property type="project" value="UniProtKB-KW"/>
</dbReference>
<evidence type="ECO:0000313" key="4">
    <source>
        <dbReference type="Proteomes" id="UP000077829"/>
    </source>
</evidence>
<comment type="similarity">
    <text evidence="1">Belongs to the bacterial reverse transcriptase family.</text>
</comment>
<protein>
    <submittedName>
        <fullName evidence="3">Reverse transcriptase</fullName>
    </submittedName>
</protein>
<organism evidence="3 4">
    <name type="scientific">Pseudomonas antarctica</name>
    <dbReference type="NCBI Taxonomy" id="219572"/>
    <lineage>
        <taxon>Bacteria</taxon>
        <taxon>Pseudomonadati</taxon>
        <taxon>Pseudomonadota</taxon>
        <taxon>Gammaproteobacteria</taxon>
        <taxon>Pseudomonadales</taxon>
        <taxon>Pseudomonadaceae</taxon>
        <taxon>Pseudomonas</taxon>
    </lineage>
</organism>
<dbReference type="KEGG" id="panr:A7J50_2317"/>
<evidence type="ECO:0000256" key="1">
    <source>
        <dbReference type="ARBA" id="ARBA00034120"/>
    </source>
</evidence>
<reference evidence="3 4" key="1">
    <citation type="submission" date="2016-05" db="EMBL/GenBank/DDBJ databases">
        <title>Complete genome sequence of Pseudomonas antarctica PAMC 27494.</title>
        <authorList>
            <person name="Lee J."/>
        </authorList>
    </citation>
    <scope>NUCLEOTIDE SEQUENCE [LARGE SCALE GENOMIC DNA]</scope>
    <source>
        <strain evidence="3 4">PAMC 27494</strain>
    </source>
</reference>
<dbReference type="PANTHER" id="PTHR34047:SF8">
    <property type="entry name" value="PROTEIN YKFC"/>
    <property type="match status" value="1"/>
</dbReference>
<keyword evidence="3" id="KW-0808">Transferase</keyword>
<keyword evidence="3" id="KW-0548">Nucleotidyltransferase</keyword>
<keyword evidence="3" id="KW-0695">RNA-directed DNA polymerase</keyword>
<dbReference type="Proteomes" id="UP000077829">
    <property type="component" value="Chromosome"/>
</dbReference>
<evidence type="ECO:0000259" key="2">
    <source>
        <dbReference type="PROSITE" id="PS50878"/>
    </source>
</evidence>
<proteinExistence type="inferred from homology"/>